<sequence length="349" mass="38850">MSAHAAHTDDDDPVVQEYDVFITPEQAQPIHLLQYMNRPPDLPFTGSSRPSQLRAKLQSGFVEVDVPIDIGHNYNRLQGVKWGESMRKTKGYGQKAWGIASGFERVNVPRLPNQAASTATGAQSTPIMDEDEIEEYVNNFQVANEKGHVLNTQTFGGKLINAEEGEANYMVGAFKGKNLYLTTLSGMVQLRTQFNHLDATAQLDALARRREKEAQDGTKPAEPRAVLPTVKKTVDTTPAAKTKAFLHSAHEEKWTKVQFFDETMDESYAAYDDRLVVDMSEAPSKLHAATKHAHFLDSGSSHGGKRRPLSKHQHQHQQVDISDVSDDDADEVQSPKKQRDGDGDRRMEG</sequence>
<comment type="caution">
    <text evidence="1">The sequence shown here is derived from an EMBL/GenBank/DDBJ whole genome shotgun (WGS) entry which is preliminary data.</text>
</comment>
<evidence type="ECO:0000313" key="2">
    <source>
        <dbReference type="Proteomes" id="UP000799755"/>
    </source>
</evidence>
<gene>
    <name evidence="1" type="ORF">BDR25DRAFT_217298</name>
</gene>
<keyword evidence="2" id="KW-1185">Reference proteome</keyword>
<dbReference type="Proteomes" id="UP000799755">
    <property type="component" value="Unassembled WGS sequence"/>
</dbReference>
<reference evidence="1" key="1">
    <citation type="journal article" date="2020" name="Stud. Mycol.">
        <title>101 Dothideomycetes genomes: a test case for predicting lifestyles and emergence of pathogens.</title>
        <authorList>
            <person name="Haridas S."/>
            <person name="Albert R."/>
            <person name="Binder M."/>
            <person name="Bloem J."/>
            <person name="Labutti K."/>
            <person name="Salamov A."/>
            <person name="Andreopoulos B."/>
            <person name="Baker S."/>
            <person name="Barry K."/>
            <person name="Bills G."/>
            <person name="Bluhm B."/>
            <person name="Cannon C."/>
            <person name="Castanera R."/>
            <person name="Culley D."/>
            <person name="Daum C."/>
            <person name="Ezra D."/>
            <person name="Gonzalez J."/>
            <person name="Henrissat B."/>
            <person name="Kuo A."/>
            <person name="Liang C."/>
            <person name="Lipzen A."/>
            <person name="Lutzoni F."/>
            <person name="Magnuson J."/>
            <person name="Mondo S."/>
            <person name="Nolan M."/>
            <person name="Ohm R."/>
            <person name="Pangilinan J."/>
            <person name="Park H.-J."/>
            <person name="Ramirez L."/>
            <person name="Alfaro M."/>
            <person name="Sun H."/>
            <person name="Tritt A."/>
            <person name="Yoshinaga Y."/>
            <person name="Zwiers L.-H."/>
            <person name="Turgeon B."/>
            <person name="Goodwin S."/>
            <person name="Spatafora J."/>
            <person name="Crous P."/>
            <person name="Grigoriev I."/>
        </authorList>
    </citation>
    <scope>NUCLEOTIDE SEQUENCE</scope>
    <source>
        <strain evidence="1">ATCC 200398</strain>
    </source>
</reference>
<protein>
    <submittedName>
        <fullName evidence="1">Uncharacterized protein</fullName>
    </submittedName>
</protein>
<dbReference type="EMBL" id="MU003499">
    <property type="protein sequence ID" value="KAF2473957.1"/>
    <property type="molecule type" value="Genomic_DNA"/>
</dbReference>
<accession>A0ACB6R4G5</accession>
<organism evidence="1 2">
    <name type="scientific">Lindgomyces ingoldianus</name>
    <dbReference type="NCBI Taxonomy" id="673940"/>
    <lineage>
        <taxon>Eukaryota</taxon>
        <taxon>Fungi</taxon>
        <taxon>Dikarya</taxon>
        <taxon>Ascomycota</taxon>
        <taxon>Pezizomycotina</taxon>
        <taxon>Dothideomycetes</taxon>
        <taxon>Pleosporomycetidae</taxon>
        <taxon>Pleosporales</taxon>
        <taxon>Lindgomycetaceae</taxon>
        <taxon>Lindgomyces</taxon>
    </lineage>
</organism>
<proteinExistence type="predicted"/>
<name>A0ACB6R4G5_9PLEO</name>
<evidence type="ECO:0000313" key="1">
    <source>
        <dbReference type="EMBL" id="KAF2473957.1"/>
    </source>
</evidence>